<feature type="non-terminal residue" evidence="1">
    <location>
        <position position="45"/>
    </location>
</feature>
<proteinExistence type="predicted"/>
<reference evidence="1" key="1">
    <citation type="submission" date="2021-06" db="EMBL/GenBank/DDBJ databases">
        <authorList>
            <person name="Kallberg Y."/>
            <person name="Tangrot J."/>
            <person name="Rosling A."/>
        </authorList>
    </citation>
    <scope>NUCLEOTIDE SEQUENCE</scope>
    <source>
        <strain evidence="1">MA461A</strain>
    </source>
</reference>
<organism evidence="1 2">
    <name type="scientific">Racocetra persica</name>
    <dbReference type="NCBI Taxonomy" id="160502"/>
    <lineage>
        <taxon>Eukaryota</taxon>
        <taxon>Fungi</taxon>
        <taxon>Fungi incertae sedis</taxon>
        <taxon>Mucoromycota</taxon>
        <taxon>Glomeromycotina</taxon>
        <taxon>Glomeromycetes</taxon>
        <taxon>Diversisporales</taxon>
        <taxon>Gigasporaceae</taxon>
        <taxon>Racocetra</taxon>
    </lineage>
</organism>
<accession>A0ACA9QEW8</accession>
<comment type="caution">
    <text evidence="1">The sequence shown here is derived from an EMBL/GenBank/DDBJ whole genome shotgun (WGS) entry which is preliminary data.</text>
</comment>
<dbReference type="EMBL" id="CAJVQC010031605">
    <property type="protein sequence ID" value="CAG8748904.1"/>
    <property type="molecule type" value="Genomic_DNA"/>
</dbReference>
<name>A0ACA9QEW8_9GLOM</name>
<evidence type="ECO:0000313" key="2">
    <source>
        <dbReference type="Proteomes" id="UP000789920"/>
    </source>
</evidence>
<evidence type="ECO:0000313" key="1">
    <source>
        <dbReference type="EMBL" id="CAG8748904.1"/>
    </source>
</evidence>
<gene>
    <name evidence="1" type="ORF">RPERSI_LOCUS13965</name>
</gene>
<sequence>DKHKKCSGGRVCAYCCENNLQCVYNENRKKRGPKTQRTNNNRELR</sequence>
<feature type="non-terminal residue" evidence="1">
    <location>
        <position position="1"/>
    </location>
</feature>
<protein>
    <submittedName>
        <fullName evidence="1">35989_t:CDS:1</fullName>
    </submittedName>
</protein>
<keyword evidence="2" id="KW-1185">Reference proteome</keyword>
<dbReference type="Proteomes" id="UP000789920">
    <property type="component" value="Unassembled WGS sequence"/>
</dbReference>